<reference evidence="3 4" key="2">
    <citation type="journal article" date="2017" name="Genome Biol.">
        <title>New reference genome sequences of hot pepper reveal the massive evolution of plant disease-resistance genes by retroduplication.</title>
        <authorList>
            <person name="Kim S."/>
            <person name="Park J."/>
            <person name="Yeom S.I."/>
            <person name="Kim Y.M."/>
            <person name="Seo E."/>
            <person name="Kim K.T."/>
            <person name="Kim M.S."/>
            <person name="Lee J.M."/>
            <person name="Cheong K."/>
            <person name="Shin H.S."/>
            <person name="Kim S.B."/>
            <person name="Han K."/>
            <person name="Lee J."/>
            <person name="Park M."/>
            <person name="Lee H.A."/>
            <person name="Lee H.Y."/>
            <person name="Lee Y."/>
            <person name="Oh S."/>
            <person name="Lee J.H."/>
            <person name="Choi E."/>
            <person name="Choi E."/>
            <person name="Lee S.E."/>
            <person name="Jeon J."/>
            <person name="Kim H."/>
            <person name="Choi G."/>
            <person name="Song H."/>
            <person name="Lee J."/>
            <person name="Lee S.C."/>
            <person name="Kwon J.K."/>
            <person name="Lee H.Y."/>
            <person name="Koo N."/>
            <person name="Hong Y."/>
            <person name="Kim R.W."/>
            <person name="Kang W.H."/>
            <person name="Huh J.H."/>
            <person name="Kang B.C."/>
            <person name="Yang T.J."/>
            <person name="Lee Y.H."/>
            <person name="Bennetzen J.L."/>
            <person name="Choi D."/>
        </authorList>
    </citation>
    <scope>NUCLEOTIDE SEQUENCE [LARGE SCALE GENOMIC DNA]</scope>
    <source>
        <strain evidence="4">cv. CM334</strain>
    </source>
</reference>
<keyword evidence="1" id="KW-0732">Signal</keyword>
<organism evidence="3 4">
    <name type="scientific">Capsicum annuum</name>
    <name type="common">Capsicum pepper</name>
    <dbReference type="NCBI Taxonomy" id="4072"/>
    <lineage>
        <taxon>Eukaryota</taxon>
        <taxon>Viridiplantae</taxon>
        <taxon>Streptophyta</taxon>
        <taxon>Embryophyta</taxon>
        <taxon>Tracheophyta</taxon>
        <taxon>Spermatophyta</taxon>
        <taxon>Magnoliopsida</taxon>
        <taxon>eudicotyledons</taxon>
        <taxon>Gunneridae</taxon>
        <taxon>Pentapetalae</taxon>
        <taxon>asterids</taxon>
        <taxon>lamiids</taxon>
        <taxon>Solanales</taxon>
        <taxon>Solanaceae</taxon>
        <taxon>Solanoideae</taxon>
        <taxon>Capsiceae</taxon>
        <taxon>Capsicum</taxon>
    </lineage>
</organism>
<keyword evidence="4" id="KW-1185">Reference proteome</keyword>
<dbReference type="OMA" id="EYACEKS"/>
<dbReference type="Gene3D" id="1.20.58.1040">
    <property type="match status" value="1"/>
</dbReference>
<evidence type="ECO:0000259" key="2">
    <source>
        <dbReference type="SMART" id="SM00768"/>
    </source>
</evidence>
<dbReference type="InterPro" id="IPR012946">
    <property type="entry name" value="X8"/>
</dbReference>
<dbReference type="EMBL" id="AYRZ02000005">
    <property type="protein sequence ID" value="PHT80837.1"/>
    <property type="molecule type" value="Genomic_DNA"/>
</dbReference>
<evidence type="ECO:0000313" key="3">
    <source>
        <dbReference type="EMBL" id="PHT80837.1"/>
    </source>
</evidence>
<evidence type="ECO:0000313" key="4">
    <source>
        <dbReference type="Proteomes" id="UP000222542"/>
    </source>
</evidence>
<evidence type="ECO:0000256" key="1">
    <source>
        <dbReference type="ARBA" id="ARBA00022729"/>
    </source>
</evidence>
<dbReference type="Gramene" id="PHT80837">
    <property type="protein sequence ID" value="PHT80837"/>
    <property type="gene ID" value="T459_13852"/>
</dbReference>
<dbReference type="Pfam" id="PF07983">
    <property type="entry name" value="X8"/>
    <property type="match status" value="1"/>
</dbReference>
<dbReference type="InterPro" id="IPR044788">
    <property type="entry name" value="X8_dom_prot"/>
</dbReference>
<protein>
    <recommendedName>
        <fullName evidence="2">X8 domain-containing protein</fullName>
    </recommendedName>
</protein>
<name>A0A2G2ZFQ5_CAPAN</name>
<feature type="domain" description="X8" evidence="2">
    <location>
        <begin position="4"/>
        <end position="87"/>
    </location>
</feature>
<accession>A0A2G2ZFQ5</accession>
<reference evidence="3 4" key="1">
    <citation type="journal article" date="2014" name="Nat. Genet.">
        <title>Genome sequence of the hot pepper provides insights into the evolution of pungency in Capsicum species.</title>
        <authorList>
            <person name="Kim S."/>
            <person name="Park M."/>
            <person name="Yeom S.I."/>
            <person name="Kim Y.M."/>
            <person name="Lee J.M."/>
            <person name="Lee H.A."/>
            <person name="Seo E."/>
            <person name="Choi J."/>
            <person name="Cheong K."/>
            <person name="Kim K.T."/>
            <person name="Jung K."/>
            <person name="Lee G.W."/>
            <person name="Oh S.K."/>
            <person name="Bae C."/>
            <person name="Kim S.B."/>
            <person name="Lee H.Y."/>
            <person name="Kim S.Y."/>
            <person name="Kim M.S."/>
            <person name="Kang B.C."/>
            <person name="Jo Y.D."/>
            <person name="Yang H.B."/>
            <person name="Jeong H.J."/>
            <person name="Kang W.H."/>
            <person name="Kwon J.K."/>
            <person name="Shin C."/>
            <person name="Lim J.Y."/>
            <person name="Park J.H."/>
            <person name="Huh J.H."/>
            <person name="Kim J.S."/>
            <person name="Kim B.D."/>
            <person name="Cohen O."/>
            <person name="Paran I."/>
            <person name="Suh M.C."/>
            <person name="Lee S.B."/>
            <person name="Kim Y.K."/>
            <person name="Shin Y."/>
            <person name="Noh S.J."/>
            <person name="Park J."/>
            <person name="Seo Y.S."/>
            <person name="Kwon S.Y."/>
            <person name="Kim H.A."/>
            <person name="Park J.M."/>
            <person name="Kim H.J."/>
            <person name="Choi S.B."/>
            <person name="Bosland P.W."/>
            <person name="Reeves G."/>
            <person name="Jo S.H."/>
            <person name="Lee B.W."/>
            <person name="Cho H.T."/>
            <person name="Choi H.S."/>
            <person name="Lee M.S."/>
            <person name="Yu Y."/>
            <person name="Do Choi Y."/>
            <person name="Park B.S."/>
            <person name="van Deynze A."/>
            <person name="Ashrafi H."/>
            <person name="Hill T."/>
            <person name="Kim W.T."/>
            <person name="Pai H.S."/>
            <person name="Ahn H.K."/>
            <person name="Yeam I."/>
            <person name="Giovannoni J.J."/>
            <person name="Rose J.K."/>
            <person name="Sorensen I."/>
            <person name="Lee S.J."/>
            <person name="Kim R.W."/>
            <person name="Choi I.Y."/>
            <person name="Choi B.S."/>
            <person name="Lim J.S."/>
            <person name="Lee Y.H."/>
            <person name="Choi D."/>
        </authorList>
    </citation>
    <scope>NUCLEOTIDE SEQUENCE [LARGE SCALE GENOMIC DNA]</scope>
    <source>
        <strain evidence="4">cv. CM334</strain>
    </source>
</reference>
<dbReference type="AlphaFoldDB" id="A0A2G2ZFQ5"/>
<dbReference type="GO" id="GO:0009506">
    <property type="term" value="C:plasmodesma"/>
    <property type="evidence" value="ECO:0007669"/>
    <property type="project" value="UniProtKB-ARBA"/>
</dbReference>
<dbReference type="Proteomes" id="UP000222542">
    <property type="component" value="Unassembled WGS sequence"/>
</dbReference>
<dbReference type="STRING" id="4072.A0A2G2ZFQ5"/>
<dbReference type="SMART" id="SM00768">
    <property type="entry name" value="X8"/>
    <property type="match status" value="1"/>
</dbReference>
<gene>
    <name evidence="3" type="ORF">T459_13852</name>
</gene>
<comment type="caution">
    <text evidence="3">The sequence shown here is derived from an EMBL/GenBank/DDBJ whole genome shotgun (WGS) entry which is preliminary data.</text>
</comment>
<dbReference type="PANTHER" id="PTHR31044:SF126">
    <property type="entry name" value="GLYCOSYL HYDROLASE FAMILY 17 PROTEIN"/>
    <property type="match status" value="1"/>
</dbReference>
<proteinExistence type="predicted"/>
<sequence>MPHRWCVFNGETSNLALVRKNYKLACEVTDCTTLEEGSSCGGLSEESKFSYAFNGCYQRGKQKIEACDFDGLGRITTVNPSQDKCEFVVEILAFEDQVDANTEILLKV</sequence>
<dbReference type="PANTHER" id="PTHR31044">
    <property type="entry name" value="BETA-1,3 GLUCANASE"/>
    <property type="match status" value="1"/>
</dbReference>